<dbReference type="GO" id="GO:0008308">
    <property type="term" value="F:voltage-gated monoatomic anion channel activity"/>
    <property type="evidence" value="ECO:0007669"/>
    <property type="project" value="InterPro"/>
</dbReference>
<dbReference type="InterPro" id="IPR027246">
    <property type="entry name" value="Porin_Euk/Tom40"/>
</dbReference>
<feature type="compositionally biased region" description="Gly residues" evidence="2">
    <location>
        <begin position="99"/>
        <end position="108"/>
    </location>
</feature>
<keyword evidence="5" id="KW-1185">Reference proteome</keyword>
<accession>A0A2P6TV21</accession>
<sequence length="424" mass="43571">MLRSAAASWLARRTSRAPGRRGMISEAPQQQPGLNPDEPPPPPPNVFAAVGAMGAGALGAVFIAAVGVWGVFKMAFYVASETGRSINADKAGSSDSGSSSGGGGGGGVQPASPLECPWWQQQQQRRQQAGASPPSFAAAAAWGGQRAMPVAAFTSLGNNAKDLLYGSAKAGKYQYDKVLNVSSKTADGVEFTVNAVGKDDKLDMALKGAYAANKYNVTATLAQSGKLAVAVAYKELVPGLTLGLTGNVPDTDSAKLGIDYTGVPHLLVKSSVSLTAAPKVDVAVTSGLNDVTVGGEVSYDAAKSAITKWTVGVGYTASDYQAALLYNDAQKATALLSHRVTADTTIGAEVVRDLAANTTSFAAGLSKQQAGGALTKLKLDNAGIVSVLYEQDLKARTKLAVSGQFNALDLNQAPKFGFGYNIAY</sequence>
<dbReference type="EMBL" id="LHPG02000006">
    <property type="protein sequence ID" value="PRW57910.1"/>
    <property type="molecule type" value="Genomic_DNA"/>
</dbReference>
<dbReference type="AlphaFoldDB" id="A0A2P6TV21"/>
<dbReference type="PANTHER" id="PTHR11743:SF70">
    <property type="entry name" value="GH26960P-RELATED"/>
    <property type="match status" value="1"/>
</dbReference>
<dbReference type="Gene3D" id="2.40.160.10">
    <property type="entry name" value="Porin"/>
    <property type="match status" value="1"/>
</dbReference>
<feature type="region of interest" description="Disordered" evidence="2">
    <location>
        <begin position="1"/>
        <end position="46"/>
    </location>
</feature>
<dbReference type="CDD" id="cd07306">
    <property type="entry name" value="Porin3_VDAC"/>
    <property type="match status" value="1"/>
</dbReference>
<dbReference type="Pfam" id="PF01459">
    <property type="entry name" value="Porin_3"/>
    <property type="match status" value="1"/>
</dbReference>
<dbReference type="STRING" id="3076.A0A2P6TV21"/>
<comment type="caution">
    <text evidence="4">The sequence shown here is derived from an EMBL/GenBank/DDBJ whole genome shotgun (WGS) entry which is preliminary data.</text>
</comment>
<dbReference type="InterPro" id="IPR023614">
    <property type="entry name" value="Porin_dom_sf"/>
</dbReference>
<dbReference type="GO" id="GO:0005741">
    <property type="term" value="C:mitochondrial outer membrane"/>
    <property type="evidence" value="ECO:0007669"/>
    <property type="project" value="InterPro"/>
</dbReference>
<evidence type="ECO:0000313" key="5">
    <source>
        <dbReference type="Proteomes" id="UP000239899"/>
    </source>
</evidence>
<organism evidence="4 5">
    <name type="scientific">Chlorella sorokiniana</name>
    <name type="common">Freshwater green alga</name>
    <dbReference type="NCBI Taxonomy" id="3076"/>
    <lineage>
        <taxon>Eukaryota</taxon>
        <taxon>Viridiplantae</taxon>
        <taxon>Chlorophyta</taxon>
        <taxon>core chlorophytes</taxon>
        <taxon>Trebouxiophyceae</taxon>
        <taxon>Chlorellales</taxon>
        <taxon>Chlorellaceae</taxon>
        <taxon>Chlorella clade</taxon>
        <taxon>Chlorella</taxon>
    </lineage>
</organism>
<keyword evidence="3" id="KW-0472">Membrane</keyword>
<dbReference type="PANTHER" id="PTHR11743">
    <property type="entry name" value="VOLTAGE-DEPENDENT ANION-SELECTIVE CHANNEL"/>
    <property type="match status" value="1"/>
</dbReference>
<dbReference type="Proteomes" id="UP000239899">
    <property type="component" value="Unassembled WGS sequence"/>
</dbReference>
<evidence type="ECO:0000256" key="1">
    <source>
        <dbReference type="ARBA" id="ARBA00009624"/>
    </source>
</evidence>
<proteinExistence type="inferred from homology"/>
<evidence type="ECO:0000313" key="4">
    <source>
        <dbReference type="EMBL" id="PRW57910.1"/>
    </source>
</evidence>
<evidence type="ECO:0000256" key="2">
    <source>
        <dbReference type="SAM" id="MobiDB-lite"/>
    </source>
</evidence>
<evidence type="ECO:0000256" key="3">
    <source>
        <dbReference type="SAM" id="Phobius"/>
    </source>
</evidence>
<comment type="similarity">
    <text evidence="1">Belongs to the eukaryotic mitochondrial porin (TC 1.B.8.1) family.</text>
</comment>
<keyword evidence="3" id="KW-0812">Transmembrane</keyword>
<keyword evidence="3" id="KW-1133">Transmembrane helix</keyword>
<feature type="compositionally biased region" description="Low complexity" evidence="2">
    <location>
        <begin position="1"/>
        <end position="12"/>
    </location>
</feature>
<name>A0A2P6TV21_CHLSO</name>
<feature type="transmembrane region" description="Helical" evidence="3">
    <location>
        <begin position="46"/>
        <end position="72"/>
    </location>
</feature>
<dbReference type="OrthoDB" id="7827681at2759"/>
<dbReference type="InterPro" id="IPR001925">
    <property type="entry name" value="Porin_Euk"/>
</dbReference>
<feature type="region of interest" description="Disordered" evidence="2">
    <location>
        <begin position="87"/>
        <end position="114"/>
    </location>
</feature>
<gene>
    <name evidence="4" type="ORF">C2E21_3515</name>
</gene>
<protein>
    <submittedName>
        <fullName evidence="4">Mitochondrial outer membrane porin 4</fullName>
    </submittedName>
</protein>
<reference evidence="4 5" key="1">
    <citation type="journal article" date="2018" name="Plant J.">
        <title>Genome sequences of Chlorella sorokiniana UTEX 1602 and Micractinium conductrix SAG 241.80: implications to maltose excretion by a green alga.</title>
        <authorList>
            <person name="Arriola M.B."/>
            <person name="Velmurugan N."/>
            <person name="Zhang Y."/>
            <person name="Plunkett M.H."/>
            <person name="Hondzo H."/>
            <person name="Barney B.M."/>
        </authorList>
    </citation>
    <scope>NUCLEOTIDE SEQUENCE [LARGE SCALE GENOMIC DNA]</scope>
    <source>
        <strain evidence="5">UTEX 1602</strain>
    </source>
</reference>